<feature type="transmembrane region" description="Helical" evidence="1">
    <location>
        <begin position="44"/>
        <end position="65"/>
    </location>
</feature>
<dbReference type="InterPro" id="IPR029058">
    <property type="entry name" value="AB_hydrolase_fold"/>
</dbReference>
<organism evidence="3 4">
    <name type="scientific">Solidesulfovibrio magneticus (strain ATCC 700980 / DSM 13731 / RS-1)</name>
    <name type="common">Desulfovibrio magneticus</name>
    <dbReference type="NCBI Taxonomy" id="573370"/>
    <lineage>
        <taxon>Bacteria</taxon>
        <taxon>Pseudomonadati</taxon>
        <taxon>Thermodesulfobacteriota</taxon>
        <taxon>Desulfovibrionia</taxon>
        <taxon>Desulfovibrionales</taxon>
        <taxon>Desulfovibrionaceae</taxon>
        <taxon>Solidesulfovibrio</taxon>
    </lineage>
</organism>
<dbReference type="Pfam" id="PF12697">
    <property type="entry name" value="Abhydrolase_6"/>
    <property type="match status" value="1"/>
</dbReference>
<dbReference type="Proteomes" id="UP000009071">
    <property type="component" value="Chromosome"/>
</dbReference>
<name>C4XJZ8_SOLM1</name>
<dbReference type="HOGENOM" id="CLU_016928_0_0_7"/>
<dbReference type="SUPFAM" id="SSF53474">
    <property type="entry name" value="alpha/beta-Hydrolases"/>
    <property type="match status" value="1"/>
</dbReference>
<dbReference type="InterPro" id="IPR000073">
    <property type="entry name" value="AB_hydrolase_1"/>
</dbReference>
<proteinExistence type="predicted"/>
<keyword evidence="1" id="KW-1133">Transmembrane helix</keyword>
<accession>C4XJZ8</accession>
<evidence type="ECO:0000259" key="2">
    <source>
        <dbReference type="Pfam" id="PF12697"/>
    </source>
</evidence>
<gene>
    <name evidence="3" type="ordered locus">DMR_08620</name>
</gene>
<dbReference type="ESTHER" id="desmr-c4xjz8">
    <property type="family name" value="6_AlphaBeta_hydrolase"/>
</dbReference>
<dbReference type="STRING" id="573370.DMR_08620"/>
<keyword evidence="1" id="KW-0812">Transmembrane</keyword>
<dbReference type="EMBL" id="AP010904">
    <property type="protein sequence ID" value="BAH74353.1"/>
    <property type="molecule type" value="Genomic_DNA"/>
</dbReference>
<dbReference type="eggNOG" id="COG1075">
    <property type="taxonomic scope" value="Bacteria"/>
</dbReference>
<reference evidence="3 4" key="1">
    <citation type="journal article" date="2009" name="Genome Res.">
        <title>Whole genome sequence of Desulfovibrio magneticus strain RS-1 revealed common gene clusters in magnetotactic bacteria.</title>
        <authorList>
            <person name="Nakazawa H."/>
            <person name="Arakaki A."/>
            <person name="Narita-Yamada S."/>
            <person name="Yashiro I."/>
            <person name="Jinno K."/>
            <person name="Aoki N."/>
            <person name="Tsuruyama A."/>
            <person name="Okamura Y."/>
            <person name="Tanikawa S."/>
            <person name="Fujita N."/>
            <person name="Takeyama H."/>
            <person name="Matsunaga T."/>
        </authorList>
    </citation>
    <scope>NUCLEOTIDE SEQUENCE [LARGE SCALE GENOMIC DNA]</scope>
    <source>
        <strain evidence="4">ATCC 700980 / DSM 13731 / RS-1</strain>
    </source>
</reference>
<dbReference type="AlphaFoldDB" id="C4XJZ8"/>
<evidence type="ECO:0000256" key="1">
    <source>
        <dbReference type="SAM" id="Phobius"/>
    </source>
</evidence>
<sequence length="669" mass="73530">MTEAIEALPSVPAVVKDGASHTARASASPPTVAARSPMPRRLPLVVLLMSLMCLACLGGCARIGVRPSSLDDRAAKLDRTALNSDRPSERTLRFVRQRDLEASLAADPETMLAALDAEARDEKDREALFALAELCYREAVKSKGDPAKAAMFYLSSAVYAYAYLFDDTYRPVLDVYHPYSRQAMEFYNRSLANVLLHARATNLRYAKGKELPWLMGRVRLAERRSELTFSPEEVESYHLAYEFDVRGLTPQQVRLGLGVPVAVVRRPPEGDKLAPAERFTPPVRQTYAATVFLRFAPVADAAKPRNRIYEADFEIHDPMKTDALDVAGRRIPLESDLTTPLAFMMQNTPEPSGLEGMMNPAAWENLTRLYMLQPYDPGKIPVVFVHGLLSSPSTWAPMFNGLMGDPELRSRYQFWFFRYPTGNPMLFSAGSLRASLDEARRVFDPDGTNPAFNDMVVVGHSMGGLLTQTLVEDSGDDLWNAFSKAPLDTLAVSPDVRDALRRTFFFSRRPYITRVVFIATPHRGSEMALGIIGKIGRTLITLPLTVLKPFGAVTAALAHAGKTPGGAQAAVDKMPTGVDSLSPNNQALKILVEKPLATPYHSIIGNEKKSDVAGGSDGVVPYWSSHLDGAQSEKIVHSGHSAQDHPLAIREVRRILLEHLKDAPAPAAQ</sequence>
<dbReference type="KEGG" id="dma:DMR_08620"/>
<evidence type="ECO:0000313" key="3">
    <source>
        <dbReference type="EMBL" id="BAH74353.1"/>
    </source>
</evidence>
<feature type="domain" description="AB hydrolase-1" evidence="2">
    <location>
        <begin position="382"/>
        <end position="649"/>
    </location>
</feature>
<evidence type="ECO:0000313" key="4">
    <source>
        <dbReference type="Proteomes" id="UP000009071"/>
    </source>
</evidence>
<keyword evidence="1" id="KW-0472">Membrane</keyword>
<protein>
    <recommendedName>
        <fullName evidence="2">AB hydrolase-1 domain-containing protein</fullName>
    </recommendedName>
</protein>
<keyword evidence="4" id="KW-1185">Reference proteome</keyword>
<dbReference type="Gene3D" id="3.40.50.1820">
    <property type="entry name" value="alpha/beta hydrolase"/>
    <property type="match status" value="1"/>
</dbReference>